<dbReference type="InterPro" id="IPR052917">
    <property type="entry name" value="Stress-Dev_Protein"/>
</dbReference>
<accession>A0A1I4Z4K3</accession>
<dbReference type="EMBL" id="FOVM01000001">
    <property type="protein sequence ID" value="SFN44909.1"/>
    <property type="molecule type" value="Genomic_DNA"/>
</dbReference>
<feature type="domain" description="General stress protein FMN-binding split barrel" evidence="1">
    <location>
        <begin position="27"/>
        <end position="173"/>
    </location>
</feature>
<dbReference type="STRING" id="995034.SAMN05216219_0716"/>
<keyword evidence="3" id="KW-1185">Reference proteome</keyword>
<sequence length="182" mass="19590">MTFSDDEIATPANTTVPTDTFIPADDEDMKTIAALVKSAKIALVTTITATGHLHSRPLAAQQVEFDGDLWFFTQDPSSKVDDIRANNQVNAAFESGKGYLSVAGTASIVHDRAKVDELWTPVVEAWFPEGKDDPTVALIKLSAESAEYWASNEPGVVTAFKIAKAIVTHTEPDVGENKAVDL</sequence>
<dbReference type="Proteomes" id="UP000198867">
    <property type="component" value="Unassembled WGS sequence"/>
</dbReference>
<name>A0A1I4Z4K3_9MICO</name>
<dbReference type="PANTHER" id="PTHR34818">
    <property type="entry name" value="PROTEIN BLI-3"/>
    <property type="match status" value="1"/>
</dbReference>
<dbReference type="OrthoDB" id="1432662at2"/>
<protein>
    <submittedName>
        <fullName evidence="2">General stress protein 26</fullName>
    </submittedName>
</protein>
<dbReference type="SUPFAM" id="SSF50475">
    <property type="entry name" value="FMN-binding split barrel"/>
    <property type="match status" value="1"/>
</dbReference>
<dbReference type="InterPro" id="IPR012349">
    <property type="entry name" value="Split_barrel_FMN-bd"/>
</dbReference>
<dbReference type="Pfam" id="PF16242">
    <property type="entry name" value="Pyrid_ox_like"/>
    <property type="match status" value="1"/>
</dbReference>
<gene>
    <name evidence="2" type="ORF">SAMN05216219_0716</name>
</gene>
<organism evidence="2 3">
    <name type="scientific">Mycetocola miduiensis</name>
    <dbReference type="NCBI Taxonomy" id="995034"/>
    <lineage>
        <taxon>Bacteria</taxon>
        <taxon>Bacillati</taxon>
        <taxon>Actinomycetota</taxon>
        <taxon>Actinomycetes</taxon>
        <taxon>Micrococcales</taxon>
        <taxon>Microbacteriaceae</taxon>
        <taxon>Mycetocola</taxon>
    </lineage>
</organism>
<evidence type="ECO:0000259" key="1">
    <source>
        <dbReference type="Pfam" id="PF16242"/>
    </source>
</evidence>
<reference evidence="3" key="1">
    <citation type="submission" date="2016-10" db="EMBL/GenBank/DDBJ databases">
        <authorList>
            <person name="Varghese N."/>
            <person name="Submissions S."/>
        </authorList>
    </citation>
    <scope>NUCLEOTIDE SEQUENCE [LARGE SCALE GENOMIC DNA]</scope>
    <source>
        <strain evidence="3">CGMCC 1.11101</strain>
    </source>
</reference>
<evidence type="ECO:0000313" key="2">
    <source>
        <dbReference type="EMBL" id="SFN44909.1"/>
    </source>
</evidence>
<dbReference type="PANTHER" id="PTHR34818:SF1">
    <property type="entry name" value="PROTEIN BLI-3"/>
    <property type="match status" value="1"/>
</dbReference>
<dbReference type="RefSeq" id="WP_090708811.1">
    <property type="nucleotide sequence ID" value="NZ_FOVM01000001.1"/>
</dbReference>
<dbReference type="AlphaFoldDB" id="A0A1I4Z4K3"/>
<dbReference type="Gene3D" id="2.30.110.10">
    <property type="entry name" value="Electron Transport, Fmn-binding Protein, Chain A"/>
    <property type="match status" value="1"/>
</dbReference>
<evidence type="ECO:0000313" key="3">
    <source>
        <dbReference type="Proteomes" id="UP000198867"/>
    </source>
</evidence>
<proteinExistence type="predicted"/>
<dbReference type="InterPro" id="IPR038725">
    <property type="entry name" value="YdaG_split_barrel_FMN-bd"/>
</dbReference>